<evidence type="ECO:0000313" key="3">
    <source>
        <dbReference type="EMBL" id="CAE7178058.1"/>
    </source>
</evidence>
<dbReference type="GO" id="GO:0005737">
    <property type="term" value="C:cytoplasm"/>
    <property type="evidence" value="ECO:0007669"/>
    <property type="project" value="TreeGrafter"/>
</dbReference>
<gene>
    <name evidence="3" type="primary">VWA8</name>
    <name evidence="3" type="ORF">SPIL2461_LOCUS966</name>
</gene>
<feature type="domain" description="ATPase dynein-related AAA" evidence="2">
    <location>
        <begin position="21"/>
        <end position="126"/>
    </location>
</feature>
<dbReference type="InterPro" id="IPR027417">
    <property type="entry name" value="P-loop_NTPase"/>
</dbReference>
<dbReference type="Gene3D" id="3.40.50.300">
    <property type="entry name" value="P-loop containing nucleotide triphosphate hydrolases"/>
    <property type="match status" value="3"/>
</dbReference>
<evidence type="ECO:0000256" key="1">
    <source>
        <dbReference type="SAM" id="MobiDB-lite"/>
    </source>
</evidence>
<feature type="domain" description="ATPase dynein-related AAA" evidence="2">
    <location>
        <begin position="316"/>
        <end position="474"/>
    </location>
</feature>
<proteinExistence type="predicted"/>
<dbReference type="PANTHER" id="PTHR21610:SF9">
    <property type="entry name" value="VON WILLEBRAND FACTOR A DOMAIN-CONTAINING PROTEIN 8"/>
    <property type="match status" value="1"/>
</dbReference>
<dbReference type="GO" id="GO:0016887">
    <property type="term" value="F:ATP hydrolysis activity"/>
    <property type="evidence" value="ECO:0007669"/>
    <property type="project" value="InterPro"/>
</dbReference>
<accession>A0A812IVY3</accession>
<evidence type="ECO:0000259" key="2">
    <source>
        <dbReference type="Pfam" id="PF07728"/>
    </source>
</evidence>
<protein>
    <submittedName>
        <fullName evidence="3">VWA8 protein</fullName>
    </submittedName>
</protein>
<dbReference type="InterPro" id="IPR036465">
    <property type="entry name" value="vWFA_dom_sf"/>
</dbReference>
<dbReference type="PANTHER" id="PTHR21610">
    <property type="entry name" value="VON WILLEBRAND FACTOR A DOMAIN-CONTAINING PROTEIN 8"/>
    <property type="match status" value="1"/>
</dbReference>
<dbReference type="EMBL" id="CAJNIZ010000903">
    <property type="protein sequence ID" value="CAE7178058.1"/>
    <property type="molecule type" value="Genomic_DNA"/>
</dbReference>
<dbReference type="Gene3D" id="3.40.50.410">
    <property type="entry name" value="von Willebrand factor, type A domain"/>
    <property type="match status" value="1"/>
</dbReference>
<dbReference type="OrthoDB" id="5186at2759"/>
<dbReference type="SUPFAM" id="SSF52540">
    <property type="entry name" value="P-loop containing nucleoside triphosphate hydrolases"/>
    <property type="match status" value="3"/>
</dbReference>
<feature type="domain" description="ATPase dynein-related AAA" evidence="2">
    <location>
        <begin position="669"/>
        <end position="800"/>
    </location>
</feature>
<reference evidence="3" key="1">
    <citation type="submission" date="2021-02" db="EMBL/GenBank/DDBJ databases">
        <authorList>
            <person name="Dougan E. K."/>
            <person name="Rhodes N."/>
            <person name="Thang M."/>
            <person name="Chan C."/>
        </authorList>
    </citation>
    <scope>NUCLEOTIDE SEQUENCE</scope>
</reference>
<dbReference type="Pfam" id="PF07728">
    <property type="entry name" value="AAA_5"/>
    <property type="match status" value="3"/>
</dbReference>
<keyword evidence="4" id="KW-1185">Reference proteome</keyword>
<dbReference type="SUPFAM" id="SSF53300">
    <property type="entry name" value="vWA-like"/>
    <property type="match status" value="1"/>
</dbReference>
<sequence length="1966" mass="215761">MRRELCASSDNDDGNQKLSVIWFDQAVVRAALHGRVLILEGLEKAERNVLPVLNNLLENREMQLEDGRFLMAPQRYDRLLAGREGRERMQHLKLVRVHEDFRVIALGVPCPPFPGNPLDPPLRSRFQARRIDRVPADVFLLKLRASHAPNAPKDHLEELLSFHESLWQLMKMQAETSGMEARHLAFSSPCYPCEEAIISAAQLLQKVPGLTVQDVVKVIFPFGEGSGLLTADAAQLVAGILPHGPRCEAGEGLAPVLEEVVEEGADACLKVRVGPALSLVRLQRGPGKVQSSFGSLPSHQLQVLTGMLLSASIGRDICLIGPRGEGKTFLARLLGQCLGHPTLETLFLHEEMTARDLFQRRGTNRRGESTWEPSPLLNAMQFGGICVLDGLQQLRPGSLATLVQVIQDREVTLYDGTRFVSPWRWKLLMKSLDLTPEDLFGRGLRCTHPTFRLIALATPNDSRSRSWLTNEALQLFHFFTLPPQPDLLAVVKAVPNCPEPVVRSLLRVRQLLYEASQDSSSALWAGNRGQVHVGSSLVMLSLRSILRAARTAAAAPASVDIASEIGEYLHSALMTDFMPLAESTAVLAILRASGFVNKPRAARLQEAVGMTIEAADLEAANPVLQIGTAFCSVRAPEEKTLVPETKFFHNPQQTLVLHDMLRDISAGEHLLLMGNQGVGKNKLIDKMLMLLHREREYLQLHRDTTVGSLTVVPSLRDGVLSYDDSPLVKAMIRGRVLVIDEFDKAPTEVVLTLKGLLQDGEILLADGRRFVRHGVRHLHDGSNTIIHKAFLVVALANRPGFPFLGNDFFREMGESEVAMLQSYAPQMSTALLRMMSASFNELRQLVEAGKLSYPYSTRELVNIVRHLATYPADSIDTVLENVFAFDAFDLQLRRTVFDVFRRHGLPLESDAATPSRLQRHRLSAVLQLGPPEEVATFQRFDGEHACQVKLEMSGTPSSKVLLFNHMRVFDVDVSWSFSEEDRWWAMGSVTQDGVVIRGKDPITGSWFGELLGMEAAQGCLCILTSQMMLHVYDVHQEACRQISLAVGSSLRDRSAYAAGRPLLHVPDSKGGCVCAYDVRNALHLSIWPADGFVDSLRIRPPSSPGEHSQVLCAGLFADLPLAIYYADGGREILLVRCGLFDHNASAAAVRLGPDLPDEMGLRAVHVLSRERLLLRCVDSQEALSLFELVLNAGTPGVASNVDAYLTCVGSSQCLLRLASLTPEIEPSFWSAPLTQTEINLQEHVAGVAEADAEGKAQPLAHVLMTKEMYCFGCGLNVDMPGRSHPIIGFRRSPRGSEAQDALEVPTRSRHSVSCWHGASQSVVSASWVSECARPVYAVDRGSVWVEVVDVANAQVRHIILGKVPGLGLSSASQAGCGTDTSLAGQGMLLTKRESPDGRIRKEPVKVEMPSCIACCEMGDGRLALLFADSHIRILEIRRGPLAVQEALYSSMQGMEEHTSSFPGEQKEEPLDILDIQDSDAEGSEGDSDEGEDADDETSDGDMSDSVGGTAGGSGKGPRGKRGSGRRGKGRARGQHSQGKLIQESKEGAGKVLQQARERAMLAVGKEKFLFELADQDLAKYDELFRTVEKEVLQLRVILQSVEARERERTWLRGKTTGELDDSKIVDLAIGEKNVFKHRGLREDPSMAQSMPKRLSFVVDVSGSMAIFNGDGRLDRLCASMVMIMEALSGLEHKYMYEIIGHSGETDWLPFVQMGKAPRNRAERFAVVNAMADHASFARSGDNTLAAAIKATAEIAKEKADDYFVFLISDANLRGYGILPQDLAAALTGDQRINAHVIFIAEPEIAEEMRVAMPAGHAHLVLDTEDMPLLLKNIFARAVLTGLTPSKRDPDPAENGDEVELKVSWKDLGGACEELIEYEVGSFVSAVPSCGSRTWLAPLHGSLMSSARRLCSRAGPQEVVTIMRGYFWKLNNGVDVSSASLSNLTNWRRRIFCLQRRASTTASTSLV</sequence>
<feature type="compositionally biased region" description="Acidic residues" evidence="1">
    <location>
        <begin position="1478"/>
        <end position="1502"/>
    </location>
</feature>
<dbReference type="Proteomes" id="UP000649617">
    <property type="component" value="Unassembled WGS sequence"/>
</dbReference>
<name>A0A812IVY3_SYMPI</name>
<dbReference type="GO" id="GO:0005524">
    <property type="term" value="F:ATP binding"/>
    <property type="evidence" value="ECO:0007669"/>
    <property type="project" value="InterPro"/>
</dbReference>
<dbReference type="InterPro" id="IPR011704">
    <property type="entry name" value="ATPase_dyneun-rel_AAA"/>
</dbReference>
<comment type="caution">
    <text evidence="3">The sequence shown here is derived from an EMBL/GenBank/DDBJ whole genome shotgun (WGS) entry which is preliminary data.</text>
</comment>
<evidence type="ECO:0000313" key="4">
    <source>
        <dbReference type="Proteomes" id="UP000649617"/>
    </source>
</evidence>
<feature type="compositionally biased region" description="Basic residues" evidence="1">
    <location>
        <begin position="1517"/>
        <end position="1533"/>
    </location>
</feature>
<organism evidence="3 4">
    <name type="scientific">Symbiodinium pilosum</name>
    <name type="common">Dinoflagellate</name>
    <dbReference type="NCBI Taxonomy" id="2952"/>
    <lineage>
        <taxon>Eukaryota</taxon>
        <taxon>Sar</taxon>
        <taxon>Alveolata</taxon>
        <taxon>Dinophyceae</taxon>
        <taxon>Suessiales</taxon>
        <taxon>Symbiodiniaceae</taxon>
        <taxon>Symbiodinium</taxon>
    </lineage>
</organism>
<feature type="region of interest" description="Disordered" evidence="1">
    <location>
        <begin position="1478"/>
        <end position="1549"/>
    </location>
</feature>
<dbReference type="InterPro" id="IPR039891">
    <property type="entry name" value="VWA8"/>
</dbReference>